<evidence type="ECO:0000259" key="1">
    <source>
        <dbReference type="Pfam" id="PF00717"/>
    </source>
</evidence>
<dbReference type="PANTHER" id="PTHR33516:SF2">
    <property type="entry name" value="LEXA REPRESSOR-RELATED"/>
    <property type="match status" value="1"/>
</dbReference>
<dbReference type="RefSeq" id="WP_073601975.1">
    <property type="nucleotide sequence ID" value="NZ_FQXZ01000004.1"/>
</dbReference>
<keyword evidence="2" id="KW-0378">Hydrolase</keyword>
<dbReference type="EC" id="3.4.21.88" evidence="2"/>
<dbReference type="SUPFAM" id="SSF51306">
    <property type="entry name" value="LexA/Signal peptidase"/>
    <property type="match status" value="1"/>
</dbReference>
<evidence type="ECO:0000313" key="3">
    <source>
        <dbReference type="Proteomes" id="UP000184608"/>
    </source>
</evidence>
<dbReference type="OrthoDB" id="9787787at2"/>
<dbReference type="InterPro" id="IPR036286">
    <property type="entry name" value="LexA/Signal_pep-like_sf"/>
</dbReference>
<dbReference type="EMBL" id="FQXZ01000004">
    <property type="protein sequence ID" value="SHH66544.1"/>
    <property type="molecule type" value="Genomic_DNA"/>
</dbReference>
<dbReference type="GO" id="GO:0004252">
    <property type="term" value="F:serine-type endopeptidase activity"/>
    <property type="evidence" value="ECO:0007669"/>
    <property type="project" value="UniProtKB-EC"/>
</dbReference>
<name>A0A1M5UUD0_9VIBR</name>
<dbReference type="InterPro" id="IPR050077">
    <property type="entry name" value="LexA_repressor"/>
</dbReference>
<proteinExistence type="predicted"/>
<dbReference type="AlphaFoldDB" id="A0A1M5UUD0"/>
<evidence type="ECO:0000313" key="2">
    <source>
        <dbReference type="EMBL" id="SHH66544.1"/>
    </source>
</evidence>
<dbReference type="Gene3D" id="2.10.109.10">
    <property type="entry name" value="Umud Fragment, subunit A"/>
    <property type="match status" value="1"/>
</dbReference>
<dbReference type="Pfam" id="PF00717">
    <property type="entry name" value="Peptidase_S24"/>
    <property type="match status" value="1"/>
</dbReference>
<organism evidence="2 3">
    <name type="scientific">Vibrio aerogenes CECT 7868</name>
    <dbReference type="NCBI Taxonomy" id="1216006"/>
    <lineage>
        <taxon>Bacteria</taxon>
        <taxon>Pseudomonadati</taxon>
        <taxon>Pseudomonadota</taxon>
        <taxon>Gammaproteobacteria</taxon>
        <taxon>Vibrionales</taxon>
        <taxon>Vibrionaceae</taxon>
        <taxon>Vibrio</taxon>
    </lineage>
</organism>
<feature type="domain" description="Peptidase S24/S26A/S26B/S26C" evidence="1">
    <location>
        <begin position="8"/>
        <end position="120"/>
    </location>
</feature>
<dbReference type="InterPro" id="IPR039418">
    <property type="entry name" value="LexA-like"/>
</dbReference>
<accession>A0A1M5UUD0</accession>
<keyword evidence="3" id="KW-1185">Reference proteome</keyword>
<dbReference type="CDD" id="cd06529">
    <property type="entry name" value="S24_LexA-like"/>
    <property type="match status" value="1"/>
</dbReference>
<dbReference type="STRING" id="1216006.VA7868_00177"/>
<reference evidence="2 3" key="1">
    <citation type="submission" date="2016-11" db="EMBL/GenBank/DDBJ databases">
        <authorList>
            <person name="Jaros S."/>
            <person name="Januszkiewicz K."/>
            <person name="Wedrychowicz H."/>
        </authorList>
    </citation>
    <scope>NUCLEOTIDE SEQUENCE [LARGE SCALE GENOMIC DNA]</scope>
    <source>
        <strain evidence="2 3">CECT 7868</strain>
    </source>
</reference>
<dbReference type="PANTHER" id="PTHR33516">
    <property type="entry name" value="LEXA REPRESSOR"/>
    <property type="match status" value="1"/>
</dbReference>
<gene>
    <name evidence="2" type="primary">lexA_1</name>
    <name evidence="2" type="ORF">VA7868_00177</name>
</gene>
<protein>
    <submittedName>
        <fullName evidence="2">LexA repressor</fullName>
        <ecNumber evidence="2">3.4.21.88</ecNumber>
    </submittedName>
</protein>
<dbReference type="InterPro" id="IPR015927">
    <property type="entry name" value="Peptidase_S24_S26A/B/C"/>
</dbReference>
<sequence>MKVIPIKASAGITGFESPAAEYKQLELSLDELLVEHPGATWLGRAAGDSMQGVGIFDGDLLIIDRSLNVRNHDVVVANLNGEFVCKLLDMSRRLLLSANAEMPPVPVSGHDTFTLEGVVVRSVRCHRSSYLLTE</sequence>
<dbReference type="Proteomes" id="UP000184608">
    <property type="component" value="Unassembled WGS sequence"/>
</dbReference>